<feature type="region of interest" description="Disordered" evidence="6">
    <location>
        <begin position="1"/>
        <end position="79"/>
    </location>
</feature>
<dbReference type="GO" id="GO:0005516">
    <property type="term" value="F:calmodulin binding"/>
    <property type="evidence" value="ECO:0007669"/>
    <property type="project" value="UniProtKB-KW"/>
</dbReference>
<dbReference type="InterPro" id="IPR007477">
    <property type="entry name" value="SAB_dom"/>
</dbReference>
<dbReference type="Pfam" id="PF05902">
    <property type="entry name" value="4_1_CTD"/>
    <property type="match status" value="1"/>
</dbReference>
<feature type="compositionally biased region" description="Basic and acidic residues" evidence="6">
    <location>
        <begin position="36"/>
        <end position="58"/>
    </location>
</feature>
<proteinExistence type="predicted"/>
<dbReference type="PROSITE" id="PS00660">
    <property type="entry name" value="FERM_1"/>
    <property type="match status" value="1"/>
</dbReference>
<dbReference type="CDD" id="cd14473">
    <property type="entry name" value="FERM_B-lobe"/>
    <property type="match status" value="1"/>
</dbReference>
<dbReference type="InterPro" id="IPR018980">
    <property type="entry name" value="FERM_PH-like_C"/>
</dbReference>
<evidence type="ECO:0000256" key="4">
    <source>
        <dbReference type="ARBA" id="ARBA00023203"/>
    </source>
</evidence>
<dbReference type="SUPFAM" id="SSF50729">
    <property type="entry name" value="PH domain-like"/>
    <property type="match status" value="1"/>
</dbReference>
<dbReference type="GO" id="GO:0005198">
    <property type="term" value="F:structural molecule activity"/>
    <property type="evidence" value="ECO:0007669"/>
    <property type="project" value="InterPro"/>
</dbReference>
<dbReference type="AlphaFoldDB" id="A0A8C7KDL7"/>
<feature type="compositionally biased region" description="Basic and acidic residues" evidence="6">
    <location>
        <begin position="400"/>
        <end position="409"/>
    </location>
</feature>
<dbReference type="SMART" id="SM01196">
    <property type="entry name" value="FERM_C"/>
    <property type="match status" value="1"/>
</dbReference>
<evidence type="ECO:0000259" key="7">
    <source>
        <dbReference type="PROSITE" id="PS50057"/>
    </source>
</evidence>
<dbReference type="SUPFAM" id="SSF54236">
    <property type="entry name" value="Ubiquitin-like"/>
    <property type="match status" value="1"/>
</dbReference>
<dbReference type="SUPFAM" id="SSF47031">
    <property type="entry name" value="Second domain of FERM"/>
    <property type="match status" value="1"/>
</dbReference>
<dbReference type="Pfam" id="PF08736">
    <property type="entry name" value="FA"/>
    <property type="match status" value="1"/>
</dbReference>
<feature type="domain" description="FERM" evidence="7">
    <location>
        <begin position="79"/>
        <end position="368"/>
    </location>
</feature>
<feature type="region of interest" description="Disordered" evidence="6">
    <location>
        <begin position="400"/>
        <end position="428"/>
    </location>
</feature>
<dbReference type="GO" id="GO:0003779">
    <property type="term" value="F:actin binding"/>
    <property type="evidence" value="ECO:0007669"/>
    <property type="project" value="UniProtKB-KW"/>
</dbReference>
<dbReference type="InterPro" id="IPR019749">
    <property type="entry name" value="Band_41_domain"/>
</dbReference>
<dbReference type="PRINTS" id="PR00935">
    <property type="entry name" value="BAND41"/>
</dbReference>
<dbReference type="PROSITE" id="PS00661">
    <property type="entry name" value="FERM_2"/>
    <property type="match status" value="1"/>
</dbReference>
<keyword evidence="5" id="KW-0206">Cytoskeleton</keyword>
<dbReference type="Pfam" id="PF04382">
    <property type="entry name" value="SAB"/>
    <property type="match status" value="1"/>
</dbReference>
<evidence type="ECO:0000313" key="9">
    <source>
        <dbReference type="Proteomes" id="UP000694557"/>
    </source>
</evidence>
<evidence type="ECO:0000256" key="3">
    <source>
        <dbReference type="ARBA" id="ARBA00022553"/>
    </source>
</evidence>
<dbReference type="GO" id="GO:0005634">
    <property type="term" value="C:nucleus"/>
    <property type="evidence" value="ECO:0007669"/>
    <property type="project" value="UniProtKB-SubCell"/>
</dbReference>
<reference evidence="8" key="1">
    <citation type="submission" date="2025-08" db="UniProtKB">
        <authorList>
            <consortium name="Ensembl"/>
        </authorList>
    </citation>
    <scope>IDENTIFICATION</scope>
</reference>
<evidence type="ECO:0000256" key="6">
    <source>
        <dbReference type="SAM" id="MobiDB-lite"/>
    </source>
</evidence>
<dbReference type="SMART" id="SM01195">
    <property type="entry name" value="FA"/>
    <property type="match status" value="1"/>
</dbReference>
<dbReference type="InterPro" id="IPR011993">
    <property type="entry name" value="PH-like_dom_sf"/>
</dbReference>
<dbReference type="GO" id="GO:0005886">
    <property type="term" value="C:plasma membrane"/>
    <property type="evidence" value="ECO:0007669"/>
    <property type="project" value="TreeGrafter"/>
</dbReference>
<dbReference type="GO" id="GO:0051301">
    <property type="term" value="P:cell division"/>
    <property type="evidence" value="ECO:0007669"/>
    <property type="project" value="UniProtKB-KW"/>
</dbReference>
<dbReference type="Proteomes" id="UP000694557">
    <property type="component" value="Unassembled WGS sequence"/>
</dbReference>
<protein>
    <submittedName>
        <fullName evidence="8">Erythrocyte membrane protein band 4.1 like 1</fullName>
    </submittedName>
</protein>
<dbReference type="InterPro" id="IPR000798">
    <property type="entry name" value="Ez/rad/moesin-like"/>
</dbReference>
<dbReference type="InterPro" id="IPR019747">
    <property type="entry name" value="FERM_CS"/>
</dbReference>
<organism evidence="8 9">
    <name type="scientific">Oncorhynchus kisutch</name>
    <name type="common">Coho salmon</name>
    <name type="synonym">Salmo kisutch</name>
    <dbReference type="NCBI Taxonomy" id="8019"/>
    <lineage>
        <taxon>Eukaryota</taxon>
        <taxon>Metazoa</taxon>
        <taxon>Chordata</taxon>
        <taxon>Craniata</taxon>
        <taxon>Vertebrata</taxon>
        <taxon>Euteleostomi</taxon>
        <taxon>Actinopterygii</taxon>
        <taxon>Neopterygii</taxon>
        <taxon>Teleostei</taxon>
        <taxon>Protacanthopterygii</taxon>
        <taxon>Salmoniformes</taxon>
        <taxon>Salmonidae</taxon>
        <taxon>Salmoninae</taxon>
        <taxon>Oncorhynchus</taxon>
    </lineage>
</organism>
<feature type="region of interest" description="Disordered" evidence="6">
    <location>
        <begin position="454"/>
        <end position="481"/>
    </location>
</feature>
<feature type="compositionally biased region" description="Polar residues" evidence="6">
    <location>
        <begin position="59"/>
        <end position="71"/>
    </location>
</feature>
<gene>
    <name evidence="8" type="primary">EPB41L1</name>
</gene>
<dbReference type="InterPro" id="IPR000299">
    <property type="entry name" value="FERM_domain"/>
</dbReference>
<comment type="subcellular location">
    <subcellularLocation>
        <location evidence="1">Cytoplasm</location>
        <location evidence="1">Cytoskeleton</location>
    </subcellularLocation>
</comment>
<feature type="compositionally biased region" description="Acidic residues" evidence="6">
    <location>
        <begin position="410"/>
        <end position="419"/>
    </location>
</feature>
<dbReference type="Pfam" id="PF09380">
    <property type="entry name" value="FERM_C"/>
    <property type="match status" value="1"/>
</dbReference>
<sequence length="588" mass="65788">MPTEPGPESEVKNAAEVSSQQKGAAAGMQDSASDGKMAKQDQDSKLIDDHRETDDVSEKTTPCKTPKSPQKTSKRPKTVPFKVTLLDTSDYEAGIEKHCKGQALLDKVCEHLNLLEKDYFGLTFSEADSQKNWLDPSKEIKKQMRTAPWHFAFSVKFYPPDPSQLTEDITRYYLCLQLRDDMLSGRLPCSFVTHALLGSYAVQAELGDYDTDDHGPDYVSDFRFAPNQTRELEERVMELHRNYRGMTPADAEINFLENAKKLSMYGVDLHHAKDSEGIDIMLGVCANGLLIYRDRLRINRFAWPKILKISYKRSNFYIKIRPGESPELGLTNSSLSVDYNTSRLVSPEPPPKGFLVMGSKFRYSGRTQAQTRQASALIDRPAPHFERSTSKRYLLSRSLDGGRYHGCERDPEEDQDQEEAGVTTPSKKKEIKFLDKSEDVLLKHQASINELKKALRGPNSKLTNREKRLSGTPPGGTPERKAVSVKAGTLGREAVVSPLTVTADNVTSATTTQVTKTVKGGYSETRIEKRIIITGDDDVDQHQALAMAIQEAKQQHPDMLVTKAVVVRETESPTEEQHRKSEVCGAAM</sequence>
<dbReference type="SMART" id="SM00295">
    <property type="entry name" value="B41"/>
    <property type="match status" value="1"/>
</dbReference>
<dbReference type="Pfam" id="PF09379">
    <property type="entry name" value="FERM_N"/>
    <property type="match status" value="1"/>
</dbReference>
<dbReference type="InterPro" id="IPR014847">
    <property type="entry name" value="FA"/>
</dbReference>
<dbReference type="PANTHER" id="PTHR23280">
    <property type="entry name" value="4.1 G PROTEIN"/>
    <property type="match status" value="1"/>
</dbReference>
<dbReference type="InterPro" id="IPR008379">
    <property type="entry name" value="Band_4.1_C"/>
</dbReference>
<dbReference type="GO" id="GO:0005938">
    <property type="term" value="C:cell cortex"/>
    <property type="evidence" value="ECO:0007669"/>
    <property type="project" value="UniProtKB-SubCell"/>
</dbReference>
<keyword evidence="2" id="KW-0963">Cytoplasm</keyword>
<dbReference type="GO" id="GO:0030866">
    <property type="term" value="P:cortical actin cytoskeleton organization"/>
    <property type="evidence" value="ECO:0007669"/>
    <property type="project" value="InterPro"/>
</dbReference>
<dbReference type="Gene3D" id="1.20.80.10">
    <property type="match status" value="1"/>
</dbReference>
<evidence type="ECO:0000256" key="5">
    <source>
        <dbReference type="ARBA" id="ARBA00023212"/>
    </source>
</evidence>
<dbReference type="InterPro" id="IPR018979">
    <property type="entry name" value="FERM_N"/>
</dbReference>
<accession>A0A8C7KDL7</accession>
<dbReference type="FunFam" id="1.20.80.10:FF:000001">
    <property type="entry name" value="Erythrocyte membrane protein band 4.1"/>
    <property type="match status" value="1"/>
</dbReference>
<dbReference type="InterPro" id="IPR035963">
    <property type="entry name" value="FERM_2"/>
</dbReference>
<dbReference type="Ensembl" id="ENSOKIT00005106771.1">
    <property type="protein sequence ID" value="ENSOKIP00005099621.1"/>
    <property type="gene ID" value="ENSOKIG00005043871.1"/>
</dbReference>
<dbReference type="PROSITE" id="PS50057">
    <property type="entry name" value="FERM_3"/>
    <property type="match status" value="1"/>
</dbReference>
<dbReference type="Gene3D" id="2.30.29.30">
    <property type="entry name" value="Pleckstrin-homology domain (PH domain)/Phosphotyrosine-binding domain (PTB)"/>
    <property type="match status" value="1"/>
</dbReference>
<dbReference type="InterPro" id="IPR029071">
    <property type="entry name" value="Ubiquitin-like_domsf"/>
</dbReference>
<keyword evidence="9" id="KW-1185">Reference proteome</keyword>
<dbReference type="GO" id="GO:0031032">
    <property type="term" value="P:actomyosin structure organization"/>
    <property type="evidence" value="ECO:0007669"/>
    <property type="project" value="TreeGrafter"/>
</dbReference>
<dbReference type="PIRSF" id="PIRSF002304">
    <property type="entry name" value="Membrane_skeletal_4_1"/>
    <property type="match status" value="1"/>
</dbReference>
<dbReference type="InterPro" id="IPR019748">
    <property type="entry name" value="FERM_central"/>
</dbReference>
<dbReference type="GO" id="GO:0005856">
    <property type="term" value="C:cytoskeleton"/>
    <property type="evidence" value="ECO:0007669"/>
    <property type="project" value="UniProtKB-SubCell"/>
</dbReference>
<dbReference type="GeneTree" id="ENSGT00940000158442"/>
<evidence type="ECO:0000313" key="8">
    <source>
        <dbReference type="Ensembl" id="ENSOKIP00005099621.1"/>
    </source>
</evidence>
<reference evidence="8" key="2">
    <citation type="submission" date="2025-09" db="UniProtKB">
        <authorList>
            <consortium name="Ensembl"/>
        </authorList>
    </citation>
    <scope>IDENTIFICATION</scope>
</reference>
<keyword evidence="4" id="KW-0009">Actin-binding</keyword>
<dbReference type="Gene3D" id="3.10.20.90">
    <property type="entry name" value="Phosphatidylinositol 3-kinase Catalytic Subunit, Chain A, domain 1"/>
    <property type="match status" value="1"/>
</dbReference>
<name>A0A8C7KDL7_ONCKI</name>
<evidence type="ECO:0000256" key="2">
    <source>
        <dbReference type="ARBA" id="ARBA00022490"/>
    </source>
</evidence>
<dbReference type="InterPro" id="IPR014352">
    <property type="entry name" value="FERM/acyl-CoA-bd_prot_sf"/>
</dbReference>
<dbReference type="PRINTS" id="PR00661">
    <property type="entry name" value="ERMFAMILY"/>
</dbReference>
<dbReference type="FunFam" id="3.10.20.90:FF:000002">
    <property type="entry name" value="Erythrocyte protein band 4.1-like 3"/>
    <property type="match status" value="1"/>
</dbReference>
<dbReference type="Pfam" id="PF00373">
    <property type="entry name" value="FERM_M"/>
    <property type="match status" value="1"/>
</dbReference>
<dbReference type="PANTHER" id="PTHR23280:SF24">
    <property type="entry name" value="BAND 4.1-LIKE PROTEIN 1"/>
    <property type="match status" value="1"/>
</dbReference>
<keyword evidence="3" id="KW-0597">Phosphoprotein</keyword>
<evidence type="ECO:0000256" key="1">
    <source>
        <dbReference type="ARBA" id="ARBA00004245"/>
    </source>
</evidence>